<dbReference type="CDD" id="cd06588">
    <property type="entry name" value="PhnB_like"/>
    <property type="match status" value="2"/>
</dbReference>
<dbReference type="PANTHER" id="PTHR33990">
    <property type="entry name" value="PROTEIN YJDN-RELATED"/>
    <property type="match status" value="1"/>
</dbReference>
<protein>
    <recommendedName>
        <fullName evidence="1">PhnB-like domain-containing protein</fullName>
    </recommendedName>
</protein>
<evidence type="ECO:0000313" key="2">
    <source>
        <dbReference type="EMBL" id="OEH83012.1"/>
    </source>
</evidence>
<feature type="domain" description="PhnB-like" evidence="1">
    <location>
        <begin position="134"/>
        <end position="245"/>
    </location>
</feature>
<dbReference type="AlphaFoldDB" id="A0A1E5KYQ0"/>
<dbReference type="Gene3D" id="3.30.720.110">
    <property type="match status" value="1"/>
</dbReference>
<dbReference type="InterPro" id="IPR029068">
    <property type="entry name" value="Glyas_Bleomycin-R_OHBP_Dase"/>
</dbReference>
<comment type="caution">
    <text evidence="2">The sequence shown here is derived from an EMBL/GenBank/DDBJ whole genome shotgun (WGS) entry which is preliminary data.</text>
</comment>
<dbReference type="OrthoDB" id="9806473at2"/>
<sequence>MPKFSTCLWFNNEAEAAANLYINAFEDGQQGKVSYYVDDEHKPKGSVLTVEFTLGEIEFMALNGGPEFTFTPAISFFVDCETEEQLQKLWNTLVLEGKVLMPLDQYPFSEKFGWLEDCFGVSWQLNLTGKKQCITPTLMFSNQKYGKAEEAMNHWLSIFGDGKIEGIQKNEDGTIMQAAFTLRGQPFRVMDSAGKHDFDFTMATSFCVYCENQEEIDRIWAEVTAKGKEWPCGWMEDQYGVYWQIATRDMNTLIDYSDPVRANRVMQALYKMKKIDIATLRDAYNNK</sequence>
<evidence type="ECO:0000313" key="3">
    <source>
        <dbReference type="Proteomes" id="UP000095256"/>
    </source>
</evidence>
<dbReference type="Gene3D" id="3.30.720.100">
    <property type="match status" value="1"/>
</dbReference>
<proteinExistence type="predicted"/>
<dbReference type="EMBL" id="MIEK01000012">
    <property type="protein sequence ID" value="OEH83012.1"/>
    <property type="molecule type" value="Genomic_DNA"/>
</dbReference>
<dbReference type="Gene3D" id="3.10.180.10">
    <property type="entry name" value="2,3-Dihydroxybiphenyl 1,2-Dioxygenase, domain 1"/>
    <property type="match status" value="1"/>
</dbReference>
<dbReference type="InterPro" id="IPR027259">
    <property type="entry name" value="MTase_demethylubiq_bac"/>
</dbReference>
<keyword evidence="3" id="KW-1185">Reference proteome</keyword>
<feature type="domain" description="PhnB-like" evidence="1">
    <location>
        <begin position="3"/>
        <end position="125"/>
    </location>
</feature>
<accession>A0A1E5KYQ0</accession>
<evidence type="ECO:0000259" key="1">
    <source>
        <dbReference type="Pfam" id="PF06983"/>
    </source>
</evidence>
<dbReference type="Pfam" id="PF06983">
    <property type="entry name" value="3-dmu-9_3-mt"/>
    <property type="match status" value="2"/>
</dbReference>
<name>A0A1E5KYQ0_9ENTE</name>
<dbReference type="RefSeq" id="WP_069697967.1">
    <property type="nucleotide sequence ID" value="NZ_JAGGMA010000002.1"/>
</dbReference>
<gene>
    <name evidence="2" type="ORF">BCR26_01700</name>
</gene>
<dbReference type="SUPFAM" id="SSF54593">
    <property type="entry name" value="Glyoxalase/Bleomycin resistance protein/Dihydroxybiphenyl dioxygenase"/>
    <property type="match status" value="2"/>
</dbReference>
<dbReference type="InterPro" id="IPR009725">
    <property type="entry name" value="3_dmu_93_MTrfase"/>
</dbReference>
<reference evidence="2 3" key="1">
    <citation type="submission" date="2016-09" db="EMBL/GenBank/DDBJ databases">
        <authorList>
            <person name="Capua I."/>
            <person name="De Benedictis P."/>
            <person name="Joannis T."/>
            <person name="Lombin L.H."/>
            <person name="Cattoli G."/>
        </authorList>
    </citation>
    <scope>NUCLEOTIDE SEQUENCE [LARGE SCALE GENOMIC DNA]</scope>
    <source>
        <strain evidence="2 3">LMG 25899</strain>
    </source>
</reference>
<dbReference type="PIRSF" id="PIRSF021700">
    <property type="entry name" value="3_dmu_93_MTrfase"/>
    <property type="match status" value="1"/>
</dbReference>
<dbReference type="PIRSF" id="PIRSF500687">
    <property type="entry name" value="MTase_demethylubiq_bact"/>
    <property type="match status" value="1"/>
</dbReference>
<organism evidence="2 3">
    <name type="scientific">Enterococcus rivorum</name>
    <dbReference type="NCBI Taxonomy" id="762845"/>
    <lineage>
        <taxon>Bacteria</taxon>
        <taxon>Bacillati</taxon>
        <taxon>Bacillota</taxon>
        <taxon>Bacilli</taxon>
        <taxon>Lactobacillales</taxon>
        <taxon>Enterococcaceae</taxon>
        <taxon>Enterococcus</taxon>
    </lineage>
</organism>
<dbReference type="STRING" id="762845.BCR26_01700"/>
<dbReference type="InterPro" id="IPR028973">
    <property type="entry name" value="PhnB-like"/>
</dbReference>
<dbReference type="Proteomes" id="UP000095256">
    <property type="component" value="Unassembled WGS sequence"/>
</dbReference>